<keyword evidence="1" id="KW-0863">Zinc-finger</keyword>
<dbReference type="VEuPathDB" id="VectorBase:CQUJHB012776"/>
<dbReference type="EnsemblMetazoa" id="CPIJ005028-RA">
    <property type="protein sequence ID" value="CPIJ005028-PA"/>
    <property type="gene ID" value="CPIJ005028"/>
</dbReference>
<dbReference type="Pfam" id="PF00098">
    <property type="entry name" value="zf-CCHC"/>
    <property type="match status" value="1"/>
</dbReference>
<dbReference type="Proteomes" id="UP000002320">
    <property type="component" value="Unassembled WGS sequence"/>
</dbReference>
<dbReference type="PROSITE" id="PS50158">
    <property type="entry name" value="ZF_CCHC"/>
    <property type="match status" value="2"/>
</dbReference>
<dbReference type="PANTHER" id="PTHR37984:SF11">
    <property type="entry name" value="INTEGRASE CATALYTIC DOMAIN-CONTAINING PROTEIN"/>
    <property type="match status" value="1"/>
</dbReference>
<protein>
    <recommendedName>
        <fullName evidence="3">CCHC-type domain-containing protein</fullName>
    </recommendedName>
</protein>
<dbReference type="SUPFAM" id="SSF57756">
    <property type="entry name" value="Retrovirus zinc finger-like domains"/>
    <property type="match status" value="1"/>
</dbReference>
<dbReference type="InterPro" id="IPR001878">
    <property type="entry name" value="Znf_CCHC"/>
</dbReference>
<dbReference type="VEuPathDB" id="VectorBase:CPIJ005028"/>
<dbReference type="HOGENOM" id="CLU_693099_0_0_1"/>
<keyword evidence="1" id="KW-0479">Metal-binding</keyword>
<dbReference type="SMART" id="SM00343">
    <property type="entry name" value="ZnF_C2HC"/>
    <property type="match status" value="2"/>
</dbReference>
<feature type="compositionally biased region" description="Basic and acidic residues" evidence="2">
    <location>
        <begin position="385"/>
        <end position="398"/>
    </location>
</feature>
<dbReference type="EMBL" id="DS231901">
    <property type="protein sequence ID" value="EDS44872.1"/>
    <property type="molecule type" value="Genomic_DNA"/>
</dbReference>
<dbReference type="GO" id="GO:0003676">
    <property type="term" value="F:nucleic acid binding"/>
    <property type="evidence" value="ECO:0007669"/>
    <property type="project" value="InterPro"/>
</dbReference>
<sequence>MTHDRRYGDHFEEEIKEQLFEKGASDDLRAKILNKPEMTLAETVEAGRLVVIGSWIHKREAYFGVPTRLPVATELPAGAQLCPSDPDEILSRFRPGHQKMVHHQTQHPPWLSPRLEEVNKIAQTATGSKNNPRRECFRCGRTGHYANDENCPALDRKCERCGLVGHFKKRCNTKKKKKVSDKGLRQVMMDLKVDDSDGSDDLEEDKLNYVYSLTPHPTTGRSPAELAFGRRFKDWIPQLVARDLRSDEAVRDQDLSYRTAAKKQYDKAHNVKKSTITEGDQVLMRNFVKQNKLSTAFLPQPVKVIKKEGNSVLLETPDGVQYRRNSSHVKCIPRSPETARSDTEEEDENSDELWATPEASVPMSTRAEKQKLANGRPRRQIKRPLRYDDYITDLNEDK</sequence>
<dbReference type="VEuPathDB" id="VectorBase:CQUJHB001475"/>
<dbReference type="AlphaFoldDB" id="B0WDT5"/>
<organism>
    <name type="scientific">Culex quinquefasciatus</name>
    <name type="common">Southern house mosquito</name>
    <name type="synonym">Culex pungens</name>
    <dbReference type="NCBI Taxonomy" id="7176"/>
    <lineage>
        <taxon>Eukaryota</taxon>
        <taxon>Metazoa</taxon>
        <taxon>Ecdysozoa</taxon>
        <taxon>Arthropoda</taxon>
        <taxon>Hexapoda</taxon>
        <taxon>Insecta</taxon>
        <taxon>Pterygota</taxon>
        <taxon>Neoptera</taxon>
        <taxon>Endopterygota</taxon>
        <taxon>Diptera</taxon>
        <taxon>Nematocera</taxon>
        <taxon>Culicoidea</taxon>
        <taxon>Culicidae</taxon>
        <taxon>Culicinae</taxon>
        <taxon>Culicini</taxon>
        <taxon>Culex</taxon>
        <taxon>Culex</taxon>
    </lineage>
</organism>
<dbReference type="OrthoDB" id="8039770at2759"/>
<evidence type="ECO:0000313" key="4">
    <source>
        <dbReference type="EMBL" id="EDS44872.1"/>
    </source>
</evidence>
<evidence type="ECO:0000259" key="3">
    <source>
        <dbReference type="PROSITE" id="PS50158"/>
    </source>
</evidence>
<dbReference type="PANTHER" id="PTHR37984">
    <property type="entry name" value="PROTEIN CBG26694"/>
    <property type="match status" value="1"/>
</dbReference>
<dbReference type="KEGG" id="cqu:CpipJ_CPIJ005028"/>
<dbReference type="GO" id="GO:0008270">
    <property type="term" value="F:zinc ion binding"/>
    <property type="evidence" value="ECO:0007669"/>
    <property type="project" value="UniProtKB-KW"/>
</dbReference>
<proteinExistence type="predicted"/>
<feature type="domain" description="CCHC-type" evidence="3">
    <location>
        <begin position="156"/>
        <end position="171"/>
    </location>
</feature>
<evidence type="ECO:0000256" key="1">
    <source>
        <dbReference type="PROSITE-ProRule" id="PRU00047"/>
    </source>
</evidence>
<dbReference type="InterPro" id="IPR036875">
    <property type="entry name" value="Znf_CCHC_sf"/>
</dbReference>
<reference evidence="4" key="1">
    <citation type="submission" date="2007-03" db="EMBL/GenBank/DDBJ databases">
        <title>Annotation of Culex pipiens quinquefasciatus.</title>
        <authorList>
            <consortium name="The Broad Institute Genome Sequencing Platform"/>
            <person name="Atkinson P.W."/>
            <person name="Hemingway J."/>
            <person name="Christensen B.M."/>
            <person name="Higgs S."/>
            <person name="Kodira C."/>
            <person name="Hannick L."/>
            <person name="Megy K."/>
            <person name="O'Leary S."/>
            <person name="Pearson M."/>
            <person name="Haas B.J."/>
            <person name="Mauceli E."/>
            <person name="Wortman J.R."/>
            <person name="Lee N.H."/>
            <person name="Guigo R."/>
            <person name="Stanke M."/>
            <person name="Alvarado L."/>
            <person name="Amedeo P."/>
            <person name="Antoine C.H."/>
            <person name="Arensburger P."/>
            <person name="Bidwell S.L."/>
            <person name="Crawford M."/>
            <person name="Camaro F."/>
            <person name="Devon K."/>
            <person name="Engels R."/>
            <person name="Hammond M."/>
            <person name="Howarth C."/>
            <person name="Koehrsen M."/>
            <person name="Lawson D."/>
            <person name="Montgomery P."/>
            <person name="Nene V."/>
            <person name="Nusbaum C."/>
            <person name="Puiu D."/>
            <person name="Romero-Severson J."/>
            <person name="Severson D.W."/>
            <person name="Shumway M."/>
            <person name="Sisk P."/>
            <person name="Stolte C."/>
            <person name="Zeng Q."/>
            <person name="Eisenstadt E."/>
            <person name="Fraser-Liggett C."/>
            <person name="Strausberg R."/>
            <person name="Galagan J."/>
            <person name="Birren B."/>
            <person name="Collins F.H."/>
        </authorList>
    </citation>
    <scope>NUCLEOTIDE SEQUENCE [LARGE SCALE GENOMIC DNA]</scope>
    <source>
        <strain evidence="4">JHB</strain>
    </source>
</reference>
<evidence type="ECO:0000256" key="2">
    <source>
        <dbReference type="SAM" id="MobiDB-lite"/>
    </source>
</evidence>
<reference evidence="5" key="2">
    <citation type="submission" date="2021-02" db="UniProtKB">
        <authorList>
            <consortium name="EnsemblMetazoa"/>
        </authorList>
    </citation>
    <scope>IDENTIFICATION</scope>
    <source>
        <strain evidence="5">JHB</strain>
    </source>
</reference>
<keyword evidence="1" id="KW-0862">Zinc</keyword>
<evidence type="ECO:0000313" key="6">
    <source>
        <dbReference type="Proteomes" id="UP000002320"/>
    </source>
</evidence>
<dbReference type="InterPro" id="IPR050951">
    <property type="entry name" value="Retrovirus_Pol_polyprotein"/>
</dbReference>
<name>B0WDT5_CULQU</name>
<evidence type="ECO:0000313" key="5">
    <source>
        <dbReference type="EnsemblMetazoa" id="CPIJ005028-PA"/>
    </source>
</evidence>
<keyword evidence="6" id="KW-1185">Reference proteome</keyword>
<feature type="region of interest" description="Disordered" evidence="2">
    <location>
        <begin position="330"/>
        <end position="398"/>
    </location>
</feature>
<gene>
    <name evidence="5" type="primary">6036890</name>
    <name evidence="4" type="ORF">CpipJ_CPIJ005028</name>
</gene>
<dbReference type="STRING" id="7176.B0WDT5"/>
<dbReference type="InParanoid" id="B0WDT5"/>
<dbReference type="eggNOG" id="KOG0017">
    <property type="taxonomic scope" value="Eukaryota"/>
</dbReference>
<feature type="domain" description="CCHC-type" evidence="3">
    <location>
        <begin position="136"/>
        <end position="148"/>
    </location>
</feature>
<dbReference type="Gene3D" id="4.10.60.10">
    <property type="entry name" value="Zinc finger, CCHC-type"/>
    <property type="match status" value="1"/>
</dbReference>
<accession>B0WDT5</accession>